<evidence type="ECO:0000313" key="2">
    <source>
        <dbReference type="Proteomes" id="UP000032266"/>
    </source>
</evidence>
<protein>
    <submittedName>
        <fullName evidence="1">Uncharacterized protein</fullName>
    </submittedName>
</protein>
<dbReference type="HOGENOM" id="CLU_3344210_0_0_6"/>
<keyword evidence="2" id="KW-1185">Reference proteome</keyword>
<organism evidence="1 2">
    <name type="scientific">Gynuella sunshinyii YC6258</name>
    <dbReference type="NCBI Taxonomy" id="1445510"/>
    <lineage>
        <taxon>Bacteria</taxon>
        <taxon>Pseudomonadati</taxon>
        <taxon>Pseudomonadota</taxon>
        <taxon>Gammaproteobacteria</taxon>
        <taxon>Oceanospirillales</taxon>
        <taxon>Saccharospirillaceae</taxon>
        <taxon>Gynuella</taxon>
    </lineage>
</organism>
<dbReference type="Proteomes" id="UP000032266">
    <property type="component" value="Chromosome"/>
</dbReference>
<dbReference type="EMBL" id="CP007142">
    <property type="protein sequence ID" value="AJQ93003.1"/>
    <property type="molecule type" value="Genomic_DNA"/>
</dbReference>
<dbReference type="AlphaFoldDB" id="A0A0C5VI03"/>
<accession>A0A0C5VI03</accession>
<evidence type="ECO:0000313" key="1">
    <source>
        <dbReference type="EMBL" id="AJQ93003.1"/>
    </source>
</evidence>
<dbReference type="KEGG" id="gsn:YC6258_00953"/>
<proteinExistence type="predicted"/>
<gene>
    <name evidence="1" type="ORF">YC6258_00953</name>
</gene>
<reference evidence="1 2" key="1">
    <citation type="submission" date="2014-01" db="EMBL/GenBank/DDBJ databases">
        <title>Full genme sequencing of cellulolytic bacterium Gynuella sunshinyii YC6258T gen. nov., sp. nov.</title>
        <authorList>
            <person name="Khan H."/>
            <person name="Chung E.J."/>
            <person name="Chung Y.R."/>
        </authorList>
    </citation>
    <scope>NUCLEOTIDE SEQUENCE [LARGE SCALE GENOMIC DNA]</scope>
    <source>
        <strain evidence="1 2">YC6258</strain>
    </source>
</reference>
<name>A0A0C5VI03_9GAMM</name>
<sequence>MNNNANDMVLVIKKTIGPVLCQVLTESSVYEPGWSLD</sequence>